<evidence type="ECO:0000313" key="7">
    <source>
        <dbReference type="Proteomes" id="UP001231518"/>
    </source>
</evidence>
<feature type="compositionally biased region" description="Basic and acidic residues" evidence="4">
    <location>
        <begin position="214"/>
        <end position="226"/>
    </location>
</feature>
<dbReference type="GO" id="GO:0030018">
    <property type="term" value="C:Z disc"/>
    <property type="evidence" value="ECO:0007669"/>
    <property type="project" value="TreeGrafter"/>
</dbReference>
<dbReference type="Proteomes" id="UP001231518">
    <property type="component" value="Chromosome 9"/>
</dbReference>
<comment type="subcellular location">
    <subcellularLocation>
        <location evidence="1">Cytoplasm</location>
    </subcellularLocation>
</comment>
<evidence type="ECO:0000256" key="1">
    <source>
        <dbReference type="ARBA" id="ARBA00004496"/>
    </source>
</evidence>
<dbReference type="GO" id="GO:0061061">
    <property type="term" value="P:muscle structure development"/>
    <property type="evidence" value="ECO:0007669"/>
    <property type="project" value="TreeGrafter"/>
</dbReference>
<dbReference type="SUPFAM" id="SSF50156">
    <property type="entry name" value="PDZ domain-like"/>
    <property type="match status" value="1"/>
</dbReference>
<dbReference type="AlphaFoldDB" id="A0AAD7YXS9"/>
<evidence type="ECO:0000256" key="2">
    <source>
        <dbReference type="ARBA" id="ARBA00022490"/>
    </source>
</evidence>
<protein>
    <recommendedName>
        <fullName evidence="5">PDZ domain-containing protein</fullName>
    </recommendedName>
</protein>
<dbReference type="InterPro" id="IPR001478">
    <property type="entry name" value="PDZ"/>
</dbReference>
<feature type="compositionally biased region" description="Acidic residues" evidence="4">
    <location>
        <begin position="437"/>
        <end position="446"/>
    </location>
</feature>
<gene>
    <name evidence="6" type="ORF">PYW07_017447</name>
</gene>
<name>A0AAD7YXS9_MYTSE</name>
<organism evidence="6 7">
    <name type="scientific">Mythimna separata</name>
    <name type="common">Oriental armyworm</name>
    <name type="synonym">Pseudaletia separata</name>
    <dbReference type="NCBI Taxonomy" id="271217"/>
    <lineage>
        <taxon>Eukaryota</taxon>
        <taxon>Metazoa</taxon>
        <taxon>Ecdysozoa</taxon>
        <taxon>Arthropoda</taxon>
        <taxon>Hexapoda</taxon>
        <taxon>Insecta</taxon>
        <taxon>Pterygota</taxon>
        <taxon>Neoptera</taxon>
        <taxon>Endopterygota</taxon>
        <taxon>Lepidoptera</taxon>
        <taxon>Glossata</taxon>
        <taxon>Ditrysia</taxon>
        <taxon>Noctuoidea</taxon>
        <taxon>Noctuidae</taxon>
        <taxon>Noctuinae</taxon>
        <taxon>Hadenini</taxon>
        <taxon>Mythimna</taxon>
    </lineage>
</organism>
<keyword evidence="3" id="KW-0862">Zinc</keyword>
<keyword evidence="2" id="KW-0963">Cytoplasm</keyword>
<dbReference type="GO" id="GO:0030036">
    <property type="term" value="P:actin cytoskeleton organization"/>
    <property type="evidence" value="ECO:0007669"/>
    <property type="project" value="TreeGrafter"/>
</dbReference>
<evidence type="ECO:0000313" key="6">
    <source>
        <dbReference type="EMBL" id="KAJ8730409.1"/>
    </source>
</evidence>
<dbReference type="Gene3D" id="2.30.42.10">
    <property type="match status" value="1"/>
</dbReference>
<dbReference type="SMART" id="SM00228">
    <property type="entry name" value="PDZ"/>
    <property type="match status" value="1"/>
</dbReference>
<dbReference type="InterPro" id="IPR036034">
    <property type="entry name" value="PDZ_sf"/>
</dbReference>
<keyword evidence="3" id="KW-0440">LIM domain</keyword>
<feature type="compositionally biased region" description="Basic and acidic residues" evidence="4">
    <location>
        <begin position="384"/>
        <end position="399"/>
    </location>
</feature>
<dbReference type="GO" id="GO:0001725">
    <property type="term" value="C:stress fiber"/>
    <property type="evidence" value="ECO:0007669"/>
    <property type="project" value="TreeGrafter"/>
</dbReference>
<evidence type="ECO:0000256" key="3">
    <source>
        <dbReference type="ARBA" id="ARBA00023038"/>
    </source>
</evidence>
<dbReference type="Pfam" id="PF00595">
    <property type="entry name" value="PDZ"/>
    <property type="match status" value="1"/>
</dbReference>
<comment type="caution">
    <text evidence="6">The sequence shown here is derived from an EMBL/GenBank/DDBJ whole genome shotgun (WGS) entry which is preliminary data.</text>
</comment>
<feature type="compositionally biased region" description="Basic and acidic residues" evidence="4">
    <location>
        <begin position="278"/>
        <end position="288"/>
    </location>
</feature>
<dbReference type="PANTHER" id="PTHR24214">
    <property type="entry name" value="PDZ AND LIM DOMAIN PROTEIN ZASP"/>
    <property type="match status" value="1"/>
</dbReference>
<accession>A0AAD7YXS9</accession>
<dbReference type="InterPro" id="IPR050604">
    <property type="entry name" value="PDZ-LIM_domain"/>
</dbReference>
<dbReference type="PANTHER" id="PTHR24214:SF38">
    <property type="entry name" value="PDZ AND LIM DOMAIN PROTEIN ZASP-RELATED"/>
    <property type="match status" value="1"/>
</dbReference>
<dbReference type="GO" id="GO:0005912">
    <property type="term" value="C:adherens junction"/>
    <property type="evidence" value="ECO:0007669"/>
    <property type="project" value="TreeGrafter"/>
</dbReference>
<dbReference type="PROSITE" id="PS50106">
    <property type="entry name" value="PDZ"/>
    <property type="match status" value="1"/>
</dbReference>
<evidence type="ECO:0000256" key="4">
    <source>
        <dbReference type="SAM" id="MobiDB-lite"/>
    </source>
</evidence>
<keyword evidence="7" id="KW-1185">Reference proteome</keyword>
<dbReference type="GO" id="GO:0031941">
    <property type="term" value="C:filamentous actin"/>
    <property type="evidence" value="ECO:0007669"/>
    <property type="project" value="TreeGrafter"/>
</dbReference>
<dbReference type="GO" id="GO:0003779">
    <property type="term" value="F:actin binding"/>
    <property type="evidence" value="ECO:0007669"/>
    <property type="project" value="TreeGrafter"/>
</dbReference>
<feature type="compositionally biased region" description="Polar residues" evidence="4">
    <location>
        <begin position="486"/>
        <end position="499"/>
    </location>
</feature>
<sequence length="499" mass="56999">MPPDMAISMRHTKLKAEEAALLAGEINKPTWESRNEGIHERVSFEDSIWGFDLAGGIFYKTPLRVTFVKPDSRAEKAGIRPGDKLLRINDLDTSTLTIQQAHDIIIESGIHLKLSVTAPEDEEDSYYCYEDPLIDGYDSEEERRIEEEKAAKRRVCARVSHYWSLQWPWVSKRRFIYRESNCFMVPSKYEDARRDKYPPLPSLRYTDDIVHFSKDKDNTEGQDSKKPIPSLWEVKQNARKDRQERLARAAAEAAAAEAAAAMGNGTGEIEQPVSETTQEEKVVKEVRQKSNRSRRSTLKVERQETIDESAEKEEETKNEQEINEEMNEIVNDEEKEEMNEVVNDEEKEEMNADQDEEMKEVVDDEKVEEINNDITENNNDIEEPDAKLEDENNNDEPKDILIPVPELNKENNEAVDGVEIENNAVESEEVENKAIDGEENTVDDNVEVNGAVNDDDVLNEVLGKTSDSASRSEEDNNILDSILSDDGQNLENSESNNER</sequence>
<evidence type="ECO:0000259" key="5">
    <source>
        <dbReference type="PROSITE" id="PS50106"/>
    </source>
</evidence>
<dbReference type="EMBL" id="JARGEI010000006">
    <property type="protein sequence ID" value="KAJ8730409.1"/>
    <property type="molecule type" value="Genomic_DNA"/>
</dbReference>
<feature type="domain" description="PDZ" evidence="5">
    <location>
        <begin position="50"/>
        <end position="120"/>
    </location>
</feature>
<feature type="region of interest" description="Disordered" evidence="4">
    <location>
        <begin position="267"/>
        <end position="499"/>
    </location>
</feature>
<keyword evidence="3" id="KW-0479">Metal-binding</keyword>
<feature type="compositionally biased region" description="Acidic residues" evidence="4">
    <location>
        <begin position="321"/>
        <end position="371"/>
    </location>
</feature>
<proteinExistence type="predicted"/>
<feature type="region of interest" description="Disordered" evidence="4">
    <location>
        <begin position="214"/>
        <end position="244"/>
    </location>
</feature>
<reference evidence="6" key="1">
    <citation type="submission" date="2023-03" db="EMBL/GenBank/DDBJ databases">
        <title>Chromosome-level genomes of two armyworms, Mythimna separata and Mythimna loreyi, provide insights into the biosynthesis and reception of sex pheromones.</title>
        <authorList>
            <person name="Zhao H."/>
        </authorList>
    </citation>
    <scope>NUCLEOTIDE SEQUENCE</scope>
    <source>
        <strain evidence="6">BeijingLab</strain>
        <tissue evidence="6">Pupa</tissue>
    </source>
</reference>
<dbReference type="GO" id="GO:0051371">
    <property type="term" value="F:muscle alpha-actinin binding"/>
    <property type="evidence" value="ECO:0007669"/>
    <property type="project" value="TreeGrafter"/>
</dbReference>